<feature type="transmembrane region" description="Helical" evidence="1">
    <location>
        <begin position="6"/>
        <end position="25"/>
    </location>
</feature>
<name>A0A345MK57_BPBSP</name>
<reference evidence="2 3" key="1">
    <citation type="submission" date="2018-07" db="EMBL/GenBank/DDBJ databases">
        <title>Complete nucleotide sequence of Bacillus phage BSP38.</title>
        <authorList>
            <person name="Ghosh K."/>
            <person name="Kim K.-P."/>
        </authorList>
    </citation>
    <scope>NUCLEOTIDE SEQUENCE [LARGE SCALE GENOMIC DNA]</scope>
</reference>
<accession>A0A345MK57</accession>
<evidence type="ECO:0000313" key="3">
    <source>
        <dbReference type="Proteomes" id="UP000260425"/>
    </source>
</evidence>
<sequence length="68" mass="8448">MFYFYILQMVFWGACVYLFVTDIIFKRGTILDYYGDAALLTLGFYLIWRLNPVFWELVEKYKNKWRRK</sequence>
<gene>
    <name evidence="2" type="ORF">BSP38_197</name>
</gene>
<dbReference type="Proteomes" id="UP000260425">
    <property type="component" value="Segment"/>
</dbReference>
<organism evidence="2 3">
    <name type="scientific">Bacillus phage BSP38</name>
    <dbReference type="NCBI Taxonomy" id="2283013"/>
    <lineage>
        <taxon>Viruses</taxon>
        <taxon>Duplodnaviria</taxon>
        <taxon>Heunggongvirae</taxon>
        <taxon>Uroviricota</taxon>
        <taxon>Caudoviricetes</taxon>
        <taxon>Herelleviridae</taxon>
        <taxon>Bastillevirinae</taxon>
        <taxon>Jeonjuvirus</taxon>
        <taxon>Jeonjuvirus BSP38</taxon>
    </lineage>
</organism>
<dbReference type="EMBL" id="MH606185">
    <property type="protein sequence ID" value="AXH71239.1"/>
    <property type="molecule type" value="Genomic_DNA"/>
</dbReference>
<evidence type="ECO:0000313" key="2">
    <source>
        <dbReference type="EMBL" id="AXH71239.1"/>
    </source>
</evidence>
<keyword evidence="1" id="KW-0472">Membrane</keyword>
<keyword evidence="1" id="KW-1133">Transmembrane helix</keyword>
<proteinExistence type="predicted"/>
<protein>
    <submittedName>
        <fullName evidence="2">Uncharacterized protein</fullName>
    </submittedName>
</protein>
<organismHost>
    <name type="scientific">Bacillus subtilis</name>
    <dbReference type="NCBI Taxonomy" id="1423"/>
</organismHost>
<keyword evidence="3" id="KW-1185">Reference proteome</keyword>
<keyword evidence="1" id="KW-0812">Transmembrane</keyword>
<feature type="transmembrane region" description="Helical" evidence="1">
    <location>
        <begin position="37"/>
        <end position="55"/>
    </location>
</feature>
<evidence type="ECO:0000256" key="1">
    <source>
        <dbReference type="SAM" id="Phobius"/>
    </source>
</evidence>